<evidence type="ECO:0000313" key="2">
    <source>
        <dbReference type="Proteomes" id="UP000654367"/>
    </source>
</evidence>
<dbReference type="EMBL" id="BMQV01000016">
    <property type="protein sequence ID" value="GGP53126.1"/>
    <property type="molecule type" value="Genomic_DNA"/>
</dbReference>
<keyword evidence="2" id="KW-1185">Reference proteome</keyword>
<reference evidence="2" key="1">
    <citation type="journal article" date="2019" name="Int. J. Syst. Evol. Microbiol.">
        <title>The Global Catalogue of Microorganisms (GCM) 10K type strain sequencing project: providing services to taxonomists for standard genome sequencing and annotation.</title>
        <authorList>
            <consortium name="The Broad Institute Genomics Platform"/>
            <consortium name="The Broad Institute Genome Sequencing Center for Infectious Disease"/>
            <person name="Wu L."/>
            <person name="Ma J."/>
        </authorList>
    </citation>
    <scope>NUCLEOTIDE SEQUENCE [LARGE SCALE GENOMIC DNA]</scope>
    <source>
        <strain evidence="2">JCM 32304</strain>
    </source>
</reference>
<sequence>MITLRRLNQNRQTHYEWSLINADWHHSASYNCKTENLSITSFIVKSHCLTSY</sequence>
<dbReference type="Proteomes" id="UP000654367">
    <property type="component" value="Unassembled WGS sequence"/>
</dbReference>
<proteinExistence type="predicted"/>
<accession>A0ABQ2Q6B2</accession>
<name>A0ABQ2Q6B2_9GAMM</name>
<comment type="caution">
    <text evidence="1">The sequence shown here is derived from an EMBL/GenBank/DDBJ whole genome shotgun (WGS) entry which is preliminary data.</text>
</comment>
<gene>
    <name evidence="1" type="ORF">GCM10009409_19290</name>
</gene>
<organism evidence="1 2">
    <name type="scientific">Shewanella saliphila</name>
    <dbReference type="NCBI Taxonomy" id="2282698"/>
    <lineage>
        <taxon>Bacteria</taxon>
        <taxon>Pseudomonadati</taxon>
        <taxon>Pseudomonadota</taxon>
        <taxon>Gammaproteobacteria</taxon>
        <taxon>Alteromonadales</taxon>
        <taxon>Shewanellaceae</taxon>
        <taxon>Shewanella</taxon>
    </lineage>
</organism>
<evidence type="ECO:0000313" key="1">
    <source>
        <dbReference type="EMBL" id="GGP53126.1"/>
    </source>
</evidence>
<protein>
    <submittedName>
        <fullName evidence="1">Uncharacterized protein</fullName>
    </submittedName>
</protein>